<evidence type="ECO:0000256" key="1">
    <source>
        <dbReference type="SAM" id="MobiDB-lite"/>
    </source>
</evidence>
<dbReference type="KEGG" id="aqu:109587032"/>
<feature type="domain" description="Death" evidence="2">
    <location>
        <begin position="211"/>
        <end position="285"/>
    </location>
</feature>
<dbReference type="PROSITE" id="PS50017">
    <property type="entry name" value="DEATH_DOMAIN"/>
    <property type="match status" value="1"/>
</dbReference>
<dbReference type="Gene3D" id="1.10.533.10">
    <property type="entry name" value="Death Domain, Fas"/>
    <property type="match status" value="1"/>
</dbReference>
<reference evidence="3" key="2">
    <citation type="submission" date="2024-06" db="UniProtKB">
        <authorList>
            <consortium name="EnsemblMetazoa"/>
        </authorList>
    </citation>
    <scope>IDENTIFICATION</scope>
</reference>
<sequence length="311" mass="35881">METKPLLIVWQDKNTVPVPQGMFPLLIINLLSHKNDYCTVDFPQSTFSPLDPQYYRYRDALSLWIKIKIRVWKRYTLHIINHYTHIEVYFVGSVQKAKQICPYIRKLVMKAVSDSAKAINIEYNHVTAFSCPKRSTCYCVVDVEEEDFETNCTSCADSADISGDSYWCWFGIVDCDSKIIMSDSGHSQVLNVCDLDDILTDLKDGHYYSSDWKDLGLKLGLYDTTLSAIESNYFDVEDRLRKCIVKWLQRANGVDDKGGPTWTTLVRALEQCDSKPTAEHIRYNRFKRNANQSQTDDELCPPTSKKNKHKP</sequence>
<dbReference type="GO" id="GO:0007165">
    <property type="term" value="P:signal transduction"/>
    <property type="evidence" value="ECO:0007669"/>
    <property type="project" value="InterPro"/>
</dbReference>
<evidence type="ECO:0000313" key="3">
    <source>
        <dbReference type="EnsemblMetazoa" id="XP_019858814.1"/>
    </source>
</evidence>
<evidence type="ECO:0000259" key="2">
    <source>
        <dbReference type="PROSITE" id="PS50017"/>
    </source>
</evidence>
<dbReference type="AlphaFoldDB" id="A0AAN0JP73"/>
<dbReference type="RefSeq" id="XP_019858814.1">
    <property type="nucleotide sequence ID" value="XM_020003255.1"/>
</dbReference>
<keyword evidence="4" id="KW-1185">Reference proteome</keyword>
<name>A0AAN0JP73_AMPQE</name>
<dbReference type="SUPFAM" id="SSF47986">
    <property type="entry name" value="DEATH domain"/>
    <property type="match status" value="1"/>
</dbReference>
<reference evidence="4" key="1">
    <citation type="journal article" date="2010" name="Nature">
        <title>The Amphimedon queenslandica genome and the evolution of animal complexity.</title>
        <authorList>
            <person name="Srivastava M."/>
            <person name="Simakov O."/>
            <person name="Chapman J."/>
            <person name="Fahey B."/>
            <person name="Gauthier M.E."/>
            <person name="Mitros T."/>
            <person name="Richards G.S."/>
            <person name="Conaco C."/>
            <person name="Dacre M."/>
            <person name="Hellsten U."/>
            <person name="Larroux C."/>
            <person name="Putnam N.H."/>
            <person name="Stanke M."/>
            <person name="Adamska M."/>
            <person name="Darling A."/>
            <person name="Degnan S.M."/>
            <person name="Oakley T.H."/>
            <person name="Plachetzki D.C."/>
            <person name="Zhai Y."/>
            <person name="Adamski M."/>
            <person name="Calcino A."/>
            <person name="Cummins S.F."/>
            <person name="Goodstein D.M."/>
            <person name="Harris C."/>
            <person name="Jackson D.J."/>
            <person name="Leys S.P."/>
            <person name="Shu S."/>
            <person name="Woodcroft B.J."/>
            <person name="Vervoort M."/>
            <person name="Kosik K.S."/>
            <person name="Manning G."/>
            <person name="Degnan B.M."/>
            <person name="Rokhsar D.S."/>
        </authorList>
    </citation>
    <scope>NUCLEOTIDE SEQUENCE [LARGE SCALE GENOMIC DNA]</scope>
</reference>
<accession>A0AAN0JP73</accession>
<feature type="region of interest" description="Disordered" evidence="1">
    <location>
        <begin position="291"/>
        <end position="311"/>
    </location>
</feature>
<dbReference type="GeneID" id="109587032"/>
<dbReference type="Proteomes" id="UP000007879">
    <property type="component" value="Unassembled WGS sequence"/>
</dbReference>
<organism evidence="3 4">
    <name type="scientific">Amphimedon queenslandica</name>
    <name type="common">Sponge</name>
    <dbReference type="NCBI Taxonomy" id="400682"/>
    <lineage>
        <taxon>Eukaryota</taxon>
        <taxon>Metazoa</taxon>
        <taxon>Porifera</taxon>
        <taxon>Demospongiae</taxon>
        <taxon>Heteroscleromorpha</taxon>
        <taxon>Haplosclerida</taxon>
        <taxon>Niphatidae</taxon>
        <taxon>Amphimedon</taxon>
    </lineage>
</organism>
<protein>
    <recommendedName>
        <fullName evidence="2">Death domain-containing protein</fullName>
    </recommendedName>
</protein>
<dbReference type="InterPro" id="IPR011029">
    <property type="entry name" value="DEATH-like_dom_sf"/>
</dbReference>
<evidence type="ECO:0000313" key="4">
    <source>
        <dbReference type="Proteomes" id="UP000007879"/>
    </source>
</evidence>
<proteinExistence type="predicted"/>
<dbReference type="Pfam" id="PF00531">
    <property type="entry name" value="Death"/>
    <property type="match status" value="1"/>
</dbReference>
<dbReference type="CDD" id="cd01670">
    <property type="entry name" value="Death"/>
    <property type="match status" value="1"/>
</dbReference>
<dbReference type="EnsemblMetazoa" id="XM_020003255.1">
    <property type="protein sequence ID" value="XP_019858814.1"/>
    <property type="gene ID" value="LOC109587032"/>
</dbReference>
<dbReference type="InterPro" id="IPR000488">
    <property type="entry name" value="Death_dom"/>
</dbReference>